<sequence length="135" mass="15602">MAPGPTLSAAERYRPNSFVSLPAELDRSTFDVSSERRRAEAERLAIRARLKRQYQLQLHNPNPAPVIENPALTRWVYARTQNVYPTFRPTPKTSFLGLVFAIGPLLFWAAVFKVERDHKEKLIKEGKYERPFSVF</sequence>
<comment type="similarity">
    <text evidence="3">Belongs to the complex I NDUFB4 subunit family.</text>
</comment>
<dbReference type="AlphaFoldDB" id="A0A7K5FCR5"/>
<comment type="caution">
    <text evidence="17">The sequence shown here is derived from an EMBL/GenBank/DDBJ whole genome shotgun (WGS) entry which is preliminary data.</text>
</comment>
<dbReference type="Proteomes" id="UP000562415">
    <property type="component" value="Unassembled WGS sequence"/>
</dbReference>
<evidence type="ECO:0000313" key="17">
    <source>
        <dbReference type="EMBL" id="NWS42697.1"/>
    </source>
</evidence>
<evidence type="ECO:0000256" key="8">
    <source>
        <dbReference type="ARBA" id="ARBA00022692"/>
    </source>
</evidence>
<evidence type="ECO:0000256" key="1">
    <source>
        <dbReference type="ARBA" id="ARBA00003195"/>
    </source>
</evidence>
<evidence type="ECO:0000256" key="12">
    <source>
        <dbReference type="ARBA" id="ARBA00023128"/>
    </source>
</evidence>
<keyword evidence="8 16" id="KW-0812">Transmembrane</keyword>
<comment type="subunit">
    <text evidence="4">Complex I is composed of 45 different subunits.</text>
</comment>
<dbReference type="PANTHER" id="PTHR15469:SF0">
    <property type="entry name" value="NADH DEHYDROGENASE [UBIQUINONE] 1 BETA SUBCOMPLEX SUBUNIT 4"/>
    <property type="match status" value="1"/>
</dbReference>
<dbReference type="PANTHER" id="PTHR15469">
    <property type="entry name" value="NADH-UBIQUINONE OXIDOREDUCTASE B15 SUBUNIT"/>
    <property type="match status" value="1"/>
</dbReference>
<reference evidence="17 18" key="1">
    <citation type="submission" date="2019-09" db="EMBL/GenBank/DDBJ databases">
        <title>Bird 10,000 Genomes (B10K) Project - Family phase.</title>
        <authorList>
            <person name="Zhang G."/>
        </authorList>
    </citation>
    <scope>NUCLEOTIDE SEQUENCE [LARGE SCALE GENOMIC DNA]</scope>
    <source>
        <strain evidence="17">B10K-DU-017-47</strain>
    </source>
</reference>
<keyword evidence="12" id="KW-0496">Mitochondrion</keyword>
<dbReference type="GO" id="GO:0005743">
    <property type="term" value="C:mitochondrial inner membrane"/>
    <property type="evidence" value="ECO:0007669"/>
    <property type="project" value="UniProtKB-SubCell"/>
</dbReference>
<evidence type="ECO:0000256" key="9">
    <source>
        <dbReference type="ARBA" id="ARBA00022792"/>
    </source>
</evidence>
<name>A0A7K5FCR5_PROAR</name>
<evidence type="ECO:0000256" key="10">
    <source>
        <dbReference type="ARBA" id="ARBA00022982"/>
    </source>
</evidence>
<evidence type="ECO:0000256" key="2">
    <source>
        <dbReference type="ARBA" id="ARBA00004298"/>
    </source>
</evidence>
<evidence type="ECO:0000256" key="13">
    <source>
        <dbReference type="ARBA" id="ARBA00023136"/>
    </source>
</evidence>
<keyword evidence="7" id="KW-0679">Respiratory chain</keyword>
<evidence type="ECO:0000256" key="7">
    <source>
        <dbReference type="ARBA" id="ARBA00022660"/>
    </source>
</evidence>
<evidence type="ECO:0000256" key="16">
    <source>
        <dbReference type="SAM" id="Phobius"/>
    </source>
</evidence>
<evidence type="ECO:0000256" key="6">
    <source>
        <dbReference type="ARBA" id="ARBA00022448"/>
    </source>
</evidence>
<comment type="function">
    <text evidence="1">Accessory subunit of the mitochondrial membrane respiratory chain NADH dehydrogenase (Complex I), that is believed not to be involved in catalysis. Complex I functions in the transfer of electrons from NADH to the respiratory chain. The immediate electron acceptor for the enzyme is believed to be ubiquinone.</text>
</comment>
<evidence type="ECO:0000256" key="4">
    <source>
        <dbReference type="ARBA" id="ARBA00011533"/>
    </source>
</evidence>
<keyword evidence="9" id="KW-0999">Mitochondrion inner membrane</keyword>
<feature type="non-terminal residue" evidence="17">
    <location>
        <position position="135"/>
    </location>
</feature>
<keyword evidence="10" id="KW-0249">Electron transport</keyword>
<accession>A0A7K5FCR5</accession>
<keyword evidence="11 16" id="KW-1133">Transmembrane helix</keyword>
<dbReference type="EMBL" id="VYZH01001292">
    <property type="protein sequence ID" value="NWS42697.1"/>
    <property type="molecule type" value="Genomic_DNA"/>
</dbReference>
<feature type="transmembrane region" description="Helical" evidence="16">
    <location>
        <begin position="95"/>
        <end position="114"/>
    </location>
</feature>
<dbReference type="InterPro" id="IPR009866">
    <property type="entry name" value="NADH_UbQ_OxRdtase_NDUFB4_su"/>
</dbReference>
<evidence type="ECO:0000256" key="11">
    <source>
        <dbReference type="ARBA" id="ARBA00022989"/>
    </source>
</evidence>
<organism evidence="17 18">
    <name type="scientific">Probosciger aterrimus</name>
    <name type="common">Palm cockatoo</name>
    <dbReference type="NCBI Taxonomy" id="141839"/>
    <lineage>
        <taxon>Eukaryota</taxon>
        <taxon>Metazoa</taxon>
        <taxon>Chordata</taxon>
        <taxon>Craniata</taxon>
        <taxon>Vertebrata</taxon>
        <taxon>Euteleostomi</taxon>
        <taxon>Archelosauria</taxon>
        <taxon>Archosauria</taxon>
        <taxon>Dinosauria</taxon>
        <taxon>Saurischia</taxon>
        <taxon>Theropoda</taxon>
        <taxon>Coelurosauria</taxon>
        <taxon>Aves</taxon>
        <taxon>Neognathae</taxon>
        <taxon>Neoaves</taxon>
        <taxon>Telluraves</taxon>
        <taxon>Australaves</taxon>
        <taxon>Psittaciformes</taxon>
        <taxon>Cacatuidae</taxon>
        <taxon>Probosciger</taxon>
    </lineage>
</organism>
<keyword evidence="6" id="KW-0813">Transport</keyword>
<evidence type="ECO:0000256" key="14">
    <source>
        <dbReference type="ARBA" id="ARBA00030212"/>
    </source>
</evidence>
<keyword evidence="13 16" id="KW-0472">Membrane</keyword>
<comment type="subcellular location">
    <subcellularLocation>
        <location evidence="2">Mitochondrion inner membrane</location>
        <topology evidence="2">Single-pass membrane protein</topology>
        <orientation evidence="2">Matrix side</orientation>
    </subcellularLocation>
</comment>
<dbReference type="OrthoDB" id="5818798at2759"/>
<proteinExistence type="inferred from homology"/>
<gene>
    <name evidence="17" type="primary">Ndufb4</name>
    <name evidence="17" type="ORF">PROATE_R02615</name>
</gene>
<keyword evidence="18" id="KW-1185">Reference proteome</keyword>
<protein>
    <recommendedName>
        <fullName evidence="5">NADH dehydrogenase [ubiquinone] 1 beta subcomplex subunit 4</fullName>
    </recommendedName>
    <alternativeName>
        <fullName evidence="14">Complex I-B15</fullName>
    </alternativeName>
    <alternativeName>
        <fullName evidence="15">NADH-ubiquinone oxidoreductase B15 subunit</fullName>
    </alternativeName>
</protein>
<evidence type="ECO:0000256" key="3">
    <source>
        <dbReference type="ARBA" id="ARBA00007260"/>
    </source>
</evidence>
<feature type="non-terminal residue" evidence="17">
    <location>
        <position position="1"/>
    </location>
</feature>
<evidence type="ECO:0000256" key="5">
    <source>
        <dbReference type="ARBA" id="ARBA00018681"/>
    </source>
</evidence>
<dbReference type="Pfam" id="PF07225">
    <property type="entry name" value="NDUF_B4"/>
    <property type="match status" value="1"/>
</dbReference>
<evidence type="ECO:0000256" key="15">
    <source>
        <dbReference type="ARBA" id="ARBA00030987"/>
    </source>
</evidence>
<evidence type="ECO:0000313" key="18">
    <source>
        <dbReference type="Proteomes" id="UP000562415"/>
    </source>
</evidence>